<keyword evidence="3" id="KW-1185">Reference proteome</keyword>
<reference evidence="3" key="1">
    <citation type="submission" date="2016-10" db="EMBL/GenBank/DDBJ databases">
        <authorList>
            <person name="Varghese N."/>
            <person name="Submissions S."/>
        </authorList>
    </citation>
    <scope>NUCLEOTIDE SEQUENCE [LARGE SCALE GENOMIC DNA]</scope>
    <source>
        <strain evidence="3">DSM 45501</strain>
    </source>
</reference>
<dbReference type="AlphaFoldDB" id="A0A1I6YS34"/>
<dbReference type="STRING" id="995060.SAMN04487904_103126"/>
<evidence type="ECO:0000313" key="3">
    <source>
        <dbReference type="Proteomes" id="UP000199165"/>
    </source>
</evidence>
<dbReference type="EMBL" id="FPAT01000003">
    <property type="protein sequence ID" value="SFT53041.1"/>
    <property type="molecule type" value="Genomic_DNA"/>
</dbReference>
<dbReference type="Proteomes" id="UP000199165">
    <property type="component" value="Unassembled WGS sequence"/>
</dbReference>
<gene>
    <name evidence="2" type="ORF">SAMN04487904_103126</name>
</gene>
<proteinExistence type="predicted"/>
<name>A0A1I6YS34_9ACTN</name>
<accession>A0A1I6YS34</accession>
<organism evidence="2 3">
    <name type="scientific">Actinopolyspora righensis</name>
    <dbReference type="NCBI Taxonomy" id="995060"/>
    <lineage>
        <taxon>Bacteria</taxon>
        <taxon>Bacillati</taxon>
        <taxon>Actinomycetota</taxon>
        <taxon>Actinomycetes</taxon>
        <taxon>Actinopolysporales</taxon>
        <taxon>Actinopolysporaceae</taxon>
        <taxon>Actinopolyspora</taxon>
        <taxon>Actinopolyspora alba group</taxon>
    </lineage>
</organism>
<feature type="compositionally biased region" description="Basic and acidic residues" evidence="1">
    <location>
        <begin position="28"/>
        <end position="39"/>
    </location>
</feature>
<protein>
    <submittedName>
        <fullName evidence="2">Uncharacterized protein</fullName>
    </submittedName>
</protein>
<evidence type="ECO:0000313" key="2">
    <source>
        <dbReference type="EMBL" id="SFT53041.1"/>
    </source>
</evidence>
<sequence>MRLQPKLGGAVWLVLSLRRANHTIDRIPREELDQDRSEDSADSESSLFGGTLPVFRTQR</sequence>
<evidence type="ECO:0000256" key="1">
    <source>
        <dbReference type="SAM" id="MobiDB-lite"/>
    </source>
</evidence>
<feature type="region of interest" description="Disordered" evidence="1">
    <location>
        <begin position="28"/>
        <end position="59"/>
    </location>
</feature>